<feature type="domain" description="Na+/H+ antiporter NhaC-like C-terminal" evidence="10">
    <location>
        <begin position="240"/>
        <end position="429"/>
    </location>
</feature>
<evidence type="ECO:0000256" key="5">
    <source>
        <dbReference type="ARBA" id="ARBA00022692"/>
    </source>
</evidence>
<dbReference type="RefSeq" id="WP_008698942.1">
    <property type="nucleotide sequence ID" value="NZ_KE161008.1"/>
</dbReference>
<evidence type="ECO:0000259" key="10">
    <source>
        <dbReference type="Pfam" id="PF03553"/>
    </source>
</evidence>
<feature type="transmembrane region" description="Helical" evidence="9">
    <location>
        <begin position="410"/>
        <end position="430"/>
    </location>
</feature>
<name>H1PXE6_9FUSO</name>
<dbReference type="BioCyc" id="FSP457404-HMP:GTSQ-3133-MONOMER"/>
<dbReference type="EMBL" id="AGWJ02000019">
    <property type="protein sequence ID" value="EHO78390.1"/>
    <property type="molecule type" value="Genomic_DNA"/>
</dbReference>
<proteinExistence type="inferred from homology"/>
<dbReference type="PANTHER" id="PTHR33451">
    <property type="entry name" value="MALATE-2H(+)/NA(+)-LACTATE ANTIPORTER"/>
    <property type="match status" value="1"/>
</dbReference>
<keyword evidence="7 9" id="KW-0472">Membrane</keyword>
<evidence type="ECO:0000256" key="4">
    <source>
        <dbReference type="ARBA" id="ARBA00022475"/>
    </source>
</evidence>
<dbReference type="PANTHER" id="PTHR33451:SF5">
    <property type="entry name" value="NA+_H+ ANTIPORTER"/>
    <property type="match status" value="1"/>
</dbReference>
<gene>
    <name evidence="11" type="ORF">HMPREF0402_03089</name>
</gene>
<comment type="caution">
    <text evidence="11">The sequence shown here is derived from an EMBL/GenBank/DDBJ whole genome shotgun (WGS) entry which is preliminary data.</text>
</comment>
<keyword evidence="6 9" id="KW-1133">Transmembrane helix</keyword>
<dbReference type="Proteomes" id="UP000003233">
    <property type="component" value="Unassembled WGS sequence"/>
</dbReference>
<comment type="similarity">
    <text evidence="8">Belongs to the NhaC Na(+)/H(+) (TC 2.A.35) antiporter family.</text>
</comment>
<comment type="subcellular location">
    <subcellularLocation>
        <location evidence="1">Cell membrane</location>
        <topology evidence="1">Multi-pass membrane protein</topology>
    </subcellularLocation>
</comment>
<evidence type="ECO:0000256" key="2">
    <source>
        <dbReference type="ARBA" id="ARBA00022448"/>
    </source>
</evidence>
<evidence type="ECO:0000256" key="1">
    <source>
        <dbReference type="ARBA" id="ARBA00004651"/>
    </source>
</evidence>
<feature type="transmembrane region" description="Helical" evidence="9">
    <location>
        <begin position="228"/>
        <end position="246"/>
    </location>
</feature>
<feature type="transmembrane region" description="Helical" evidence="9">
    <location>
        <begin position="104"/>
        <end position="124"/>
    </location>
</feature>
<feature type="transmembrane region" description="Helical" evidence="9">
    <location>
        <begin position="253"/>
        <end position="278"/>
    </location>
</feature>
<reference evidence="11 12" key="1">
    <citation type="submission" date="2012-07" db="EMBL/GenBank/DDBJ databases">
        <title>The Genome Sequence of Fusobacterium ulcerans 12_1B.</title>
        <authorList>
            <consortium name="The Broad Institute Genome Sequencing Platform"/>
            <person name="Earl A."/>
            <person name="Ward D."/>
            <person name="Feldgarden M."/>
            <person name="Gevers D."/>
            <person name="Strauss J."/>
            <person name="Ambrose C.E."/>
            <person name="Allen-Vercoe E."/>
            <person name="Walker B."/>
            <person name="Young S.K."/>
            <person name="Zeng Q."/>
            <person name="Gargeya S."/>
            <person name="Fitzgerald M."/>
            <person name="Haas B."/>
            <person name="Abouelleil A."/>
            <person name="Alvarado L."/>
            <person name="Arachchi H.M."/>
            <person name="Berlin A.M."/>
            <person name="Chapman S.B."/>
            <person name="Goldberg J."/>
            <person name="Griggs A."/>
            <person name="Gujja S."/>
            <person name="Hansen M."/>
            <person name="Howarth C."/>
            <person name="Imamovic A."/>
            <person name="Larimer J."/>
            <person name="McCowen C."/>
            <person name="Montmayeur A."/>
            <person name="Murphy C."/>
            <person name="Neiman D."/>
            <person name="Pearson M."/>
            <person name="Priest M."/>
            <person name="Roberts A."/>
            <person name="Saif S."/>
            <person name="Shea T."/>
            <person name="Sisk P."/>
            <person name="Sykes S."/>
            <person name="Wortman J."/>
            <person name="Nusbaum C."/>
            <person name="Birren B."/>
        </authorList>
    </citation>
    <scope>NUCLEOTIDE SEQUENCE [LARGE SCALE GENOMIC DNA]</scope>
    <source>
        <strain evidence="11 12">12_1B</strain>
    </source>
</reference>
<feature type="transmembrane region" description="Helical" evidence="9">
    <location>
        <begin position="290"/>
        <end position="315"/>
    </location>
</feature>
<evidence type="ECO:0000256" key="6">
    <source>
        <dbReference type="ARBA" id="ARBA00022989"/>
    </source>
</evidence>
<dbReference type="HOGENOM" id="CLU_043525_0_0_0"/>
<evidence type="ECO:0000256" key="8">
    <source>
        <dbReference type="ARBA" id="ARBA00038435"/>
    </source>
</evidence>
<evidence type="ECO:0000313" key="11">
    <source>
        <dbReference type="EMBL" id="EHO78390.1"/>
    </source>
</evidence>
<dbReference type="Pfam" id="PF03553">
    <property type="entry name" value="Na_H_antiporter"/>
    <property type="match status" value="2"/>
</dbReference>
<dbReference type="GO" id="GO:0015297">
    <property type="term" value="F:antiporter activity"/>
    <property type="evidence" value="ECO:0007669"/>
    <property type="project" value="UniProtKB-KW"/>
</dbReference>
<keyword evidence="3" id="KW-0050">Antiport</keyword>
<evidence type="ECO:0000256" key="7">
    <source>
        <dbReference type="ARBA" id="ARBA00023136"/>
    </source>
</evidence>
<sequence>MKEKKLGGSAFIPMLVFLILYLGSGCYFTITGVSNAWNLFPRHAAIFIGIIVACLMYRQMPFETKMKKFCVAAGNDGVVMMCMIFLVAGAFAGVAKQMGGVASVVNMGLSFIPTSFVLPGIFIISSLVATAIGTSSGTLVAIAPIALAIAETTGTSIPMFFGAVYSGALFGDNLSIISDTTIAATKGAGCEMKDKFKMNFSIALPAAIVAAILYYMVGSHVTISSETLPYNLLLVLPYIYVIAAAVKGMDVFIVLVSGTFFAGIVGMLAGTMTLITFVQSIGTGMSGMMSTAIVAMLLRGLIGLIEEFGGIEWLIKVLRRNVKSRKGAEYCIGAMSGILDFALINNTIAIMITAPIAKDIADEHHISPKRNASLMDIFACAVHGLAPHAGGMLTLSGFYAALNPLEVVKYNFYCYFLLLAVIITIQFGLLRTKEEKEYAKSQAGV</sequence>
<feature type="transmembrane region" description="Helical" evidence="9">
    <location>
        <begin position="156"/>
        <end position="177"/>
    </location>
</feature>
<evidence type="ECO:0000256" key="3">
    <source>
        <dbReference type="ARBA" id="ARBA00022449"/>
    </source>
</evidence>
<organism evidence="11 12">
    <name type="scientific">Fusobacterium ulcerans 12-1B</name>
    <dbReference type="NCBI Taxonomy" id="457404"/>
    <lineage>
        <taxon>Bacteria</taxon>
        <taxon>Fusobacteriati</taxon>
        <taxon>Fusobacteriota</taxon>
        <taxon>Fusobacteriia</taxon>
        <taxon>Fusobacteriales</taxon>
        <taxon>Fusobacteriaceae</taxon>
        <taxon>Fusobacterium</taxon>
    </lineage>
</organism>
<feature type="transmembrane region" description="Helical" evidence="9">
    <location>
        <begin position="377"/>
        <end position="398"/>
    </location>
</feature>
<feature type="transmembrane region" description="Helical" evidence="9">
    <location>
        <begin position="69"/>
        <end position="92"/>
    </location>
</feature>
<dbReference type="InterPro" id="IPR018461">
    <property type="entry name" value="Na/H_Antiport_NhaC-like_C"/>
</dbReference>
<keyword evidence="5 9" id="KW-0812">Transmembrane</keyword>
<accession>H1PXE6</accession>
<feature type="transmembrane region" description="Helical" evidence="9">
    <location>
        <begin position="39"/>
        <end position="57"/>
    </location>
</feature>
<evidence type="ECO:0000313" key="12">
    <source>
        <dbReference type="Proteomes" id="UP000003233"/>
    </source>
</evidence>
<keyword evidence="12" id="KW-1185">Reference proteome</keyword>
<keyword evidence="4" id="KW-1003">Cell membrane</keyword>
<feature type="transmembrane region" description="Helical" evidence="9">
    <location>
        <begin position="12"/>
        <end position="33"/>
    </location>
</feature>
<keyword evidence="2" id="KW-0813">Transport</keyword>
<protein>
    <recommendedName>
        <fullName evidence="10">Na+/H+ antiporter NhaC-like C-terminal domain-containing protein</fullName>
    </recommendedName>
</protein>
<dbReference type="PROSITE" id="PS51257">
    <property type="entry name" value="PROKAR_LIPOPROTEIN"/>
    <property type="match status" value="1"/>
</dbReference>
<dbReference type="InterPro" id="IPR052180">
    <property type="entry name" value="NhaC_Na-H+_Antiporter"/>
</dbReference>
<dbReference type="GO" id="GO:0005886">
    <property type="term" value="C:plasma membrane"/>
    <property type="evidence" value="ECO:0007669"/>
    <property type="project" value="UniProtKB-SubCell"/>
</dbReference>
<feature type="transmembrane region" description="Helical" evidence="9">
    <location>
        <begin position="198"/>
        <end position="216"/>
    </location>
</feature>
<dbReference type="PATRIC" id="fig|457404.5.peg.1772"/>
<evidence type="ECO:0000256" key="9">
    <source>
        <dbReference type="SAM" id="Phobius"/>
    </source>
</evidence>
<feature type="domain" description="Na+/H+ antiporter NhaC-like C-terminal" evidence="10">
    <location>
        <begin position="63"/>
        <end position="218"/>
    </location>
</feature>
<feature type="transmembrane region" description="Helical" evidence="9">
    <location>
        <begin position="131"/>
        <end position="150"/>
    </location>
</feature>
<dbReference type="AlphaFoldDB" id="H1PXE6"/>